<evidence type="ECO:0000256" key="1">
    <source>
        <dbReference type="SAM" id="MobiDB-lite"/>
    </source>
</evidence>
<sequence length="160" mass="17577">MEYANAAATAAQKNNHTSFGGSGGKYLDFSSVSWLAGWPDCETSLFATLYIRPPPVPATYDMLWPFIPAAQYVQCITPTYAGARAMITHSLCPLAGCDHFLPLANHLSWLRRVFIIHIPVRPTSKIGLGLLPPFTSITTPHASSRPHRDVEIHMTDKATQ</sequence>
<dbReference type="EMBL" id="MCFJ01000008">
    <property type="protein sequence ID" value="ORY63197.1"/>
    <property type="molecule type" value="Genomic_DNA"/>
</dbReference>
<name>A0A1Y2DVC1_9PEZI</name>
<protein>
    <submittedName>
        <fullName evidence="2">Uncharacterized protein</fullName>
    </submittedName>
</protein>
<comment type="caution">
    <text evidence="2">The sequence shown here is derived from an EMBL/GenBank/DDBJ whole genome shotgun (WGS) entry which is preliminary data.</text>
</comment>
<proteinExistence type="predicted"/>
<reference evidence="2 3" key="1">
    <citation type="submission" date="2016-07" db="EMBL/GenBank/DDBJ databases">
        <title>Pervasive Adenine N6-methylation of Active Genes in Fungi.</title>
        <authorList>
            <consortium name="DOE Joint Genome Institute"/>
            <person name="Mondo S.J."/>
            <person name="Dannebaum R.O."/>
            <person name="Kuo R.C."/>
            <person name="Labutti K."/>
            <person name="Haridas S."/>
            <person name="Kuo A."/>
            <person name="Salamov A."/>
            <person name="Ahrendt S.R."/>
            <person name="Lipzen A."/>
            <person name="Sullivan W."/>
            <person name="Andreopoulos W.B."/>
            <person name="Clum A."/>
            <person name="Lindquist E."/>
            <person name="Daum C."/>
            <person name="Ramamoorthy G.K."/>
            <person name="Gryganskyi A."/>
            <person name="Culley D."/>
            <person name="Magnuson J.K."/>
            <person name="James T.Y."/>
            <person name="O'Malley M.A."/>
            <person name="Stajich J.E."/>
            <person name="Spatafora J.W."/>
            <person name="Visel A."/>
            <person name="Grigoriev I.V."/>
        </authorList>
    </citation>
    <scope>NUCLEOTIDE SEQUENCE [LARGE SCALE GENOMIC DNA]</scope>
    <source>
        <strain evidence="2 3">CBS 129021</strain>
    </source>
</reference>
<feature type="region of interest" description="Disordered" evidence="1">
    <location>
        <begin position="139"/>
        <end position="160"/>
    </location>
</feature>
<dbReference type="RefSeq" id="XP_040714854.1">
    <property type="nucleotide sequence ID" value="XM_040854270.1"/>
</dbReference>
<keyword evidence="3" id="KW-1185">Reference proteome</keyword>
<organism evidence="2 3">
    <name type="scientific">Pseudomassariella vexata</name>
    <dbReference type="NCBI Taxonomy" id="1141098"/>
    <lineage>
        <taxon>Eukaryota</taxon>
        <taxon>Fungi</taxon>
        <taxon>Dikarya</taxon>
        <taxon>Ascomycota</taxon>
        <taxon>Pezizomycotina</taxon>
        <taxon>Sordariomycetes</taxon>
        <taxon>Xylariomycetidae</taxon>
        <taxon>Amphisphaeriales</taxon>
        <taxon>Pseudomassariaceae</taxon>
        <taxon>Pseudomassariella</taxon>
    </lineage>
</organism>
<dbReference type="GeneID" id="63770482"/>
<accession>A0A1Y2DVC1</accession>
<dbReference type="InParanoid" id="A0A1Y2DVC1"/>
<gene>
    <name evidence="2" type="ORF">BCR38DRAFT_223638</name>
</gene>
<evidence type="ECO:0000313" key="2">
    <source>
        <dbReference type="EMBL" id="ORY63197.1"/>
    </source>
</evidence>
<dbReference type="Proteomes" id="UP000193689">
    <property type="component" value="Unassembled WGS sequence"/>
</dbReference>
<evidence type="ECO:0000313" key="3">
    <source>
        <dbReference type="Proteomes" id="UP000193689"/>
    </source>
</evidence>
<dbReference type="AlphaFoldDB" id="A0A1Y2DVC1"/>
<feature type="compositionally biased region" description="Basic and acidic residues" evidence="1">
    <location>
        <begin position="146"/>
        <end position="160"/>
    </location>
</feature>